<dbReference type="InterPro" id="IPR003137">
    <property type="entry name" value="PA_domain"/>
</dbReference>
<proteinExistence type="predicted"/>
<reference evidence="5 6" key="1">
    <citation type="submission" date="2019-07" db="EMBL/GenBank/DDBJ databases">
        <title>Genomic Encyclopedia of Type Strains, Phase IV (KMG-IV): sequencing the most valuable type-strain genomes for metagenomic binning, comparative biology and taxonomic classification.</title>
        <authorList>
            <person name="Goeker M."/>
        </authorList>
    </citation>
    <scope>NUCLEOTIDE SEQUENCE [LARGE SCALE GENOMIC DNA]</scope>
    <source>
        <strain evidence="5 6">DSM 18961</strain>
    </source>
</reference>
<dbReference type="InterPro" id="IPR026444">
    <property type="entry name" value="Secre_tail"/>
</dbReference>
<accession>A0A5S5DVR5</accession>
<keyword evidence="1" id="KW-0732">Signal</keyword>
<dbReference type="SUPFAM" id="SSF52025">
    <property type="entry name" value="PA domain"/>
    <property type="match status" value="1"/>
</dbReference>
<dbReference type="Gene3D" id="2.130.10.10">
    <property type="entry name" value="YVTN repeat-like/Quinoprotein amine dehydrogenase"/>
    <property type="match status" value="4"/>
</dbReference>
<dbReference type="CDD" id="cd04818">
    <property type="entry name" value="PA_subtilisin_1"/>
    <property type="match status" value="1"/>
</dbReference>
<name>A0A5S5DVR5_9FLAO</name>
<dbReference type="InterPro" id="IPR015943">
    <property type="entry name" value="WD40/YVTN_repeat-like_dom_sf"/>
</dbReference>
<dbReference type="AlphaFoldDB" id="A0A5S5DVR5"/>
<dbReference type="PANTHER" id="PTHR22702">
    <property type="entry name" value="PROTEASE-ASSOCIATED DOMAIN-CONTAINING PROTEIN"/>
    <property type="match status" value="1"/>
</dbReference>
<dbReference type="InterPro" id="IPR036278">
    <property type="entry name" value="Sialidase_sf"/>
</dbReference>
<dbReference type="Pfam" id="PF18962">
    <property type="entry name" value="Por_Secre_tail"/>
    <property type="match status" value="1"/>
</dbReference>
<dbReference type="SUPFAM" id="SSF50939">
    <property type="entry name" value="Sialidases"/>
    <property type="match status" value="1"/>
</dbReference>
<evidence type="ECO:0000259" key="3">
    <source>
        <dbReference type="Pfam" id="PF02225"/>
    </source>
</evidence>
<dbReference type="OrthoDB" id="9757947at2"/>
<evidence type="ECO:0000313" key="6">
    <source>
        <dbReference type="Proteomes" id="UP000323136"/>
    </source>
</evidence>
<dbReference type="InterPro" id="IPR046450">
    <property type="entry name" value="PA_dom_sf"/>
</dbReference>
<evidence type="ECO:0000313" key="5">
    <source>
        <dbReference type="EMBL" id="TYP99804.1"/>
    </source>
</evidence>
<feature type="domain" description="Secretion system C-terminal sorting" evidence="4">
    <location>
        <begin position="986"/>
        <end position="1060"/>
    </location>
</feature>
<comment type="caution">
    <text evidence="5">The sequence shown here is derived from an EMBL/GenBank/DDBJ whole genome shotgun (WGS) entry which is preliminary data.</text>
</comment>
<dbReference type="RefSeq" id="WP_148868508.1">
    <property type="nucleotide sequence ID" value="NZ_VNIA01000001.1"/>
</dbReference>
<dbReference type="SUPFAM" id="SSF50998">
    <property type="entry name" value="Quinoprotein alcohol dehydrogenase-like"/>
    <property type="match status" value="1"/>
</dbReference>
<evidence type="ECO:0000259" key="4">
    <source>
        <dbReference type="Pfam" id="PF18962"/>
    </source>
</evidence>
<evidence type="ECO:0000256" key="2">
    <source>
        <dbReference type="ARBA" id="ARBA00023180"/>
    </source>
</evidence>
<dbReference type="InterPro" id="IPR011047">
    <property type="entry name" value="Quinoprotein_ADH-like_sf"/>
</dbReference>
<dbReference type="Proteomes" id="UP000323136">
    <property type="component" value="Unassembled WGS sequence"/>
</dbReference>
<keyword evidence="6" id="KW-1185">Reference proteome</keyword>
<gene>
    <name evidence="5" type="ORF">C7447_101409</name>
</gene>
<dbReference type="EMBL" id="VNIA01000001">
    <property type="protein sequence ID" value="TYP99804.1"/>
    <property type="molecule type" value="Genomic_DNA"/>
</dbReference>
<sequence length="1061" mass="114767">MNKKLLLLGIFLAAVVVVYKFYSTESEVEKIRTQHAEFLKNHPFNKIMELSKKERKANRLPPNKFFEQEYLNEIDPSTGKTYPKNIFITQKELIQNKPLDRSPGDGTDNAWVERGPDNVGGRVRAVLFDPNDTTNETVFSGGVSGGLWKNTNISSPTSKWTRVGIPENLSVSSIAVDPNNSNIFYVGTGESYVGGDVSGDGLWKSTDSGNTWTKVFGGITGDSFFQSSDNITVNSPSNIQGDYISYPTTNFGTTVTSQITADLVLANGNVPVTGSNGNTSTDPNEGCGSSTVDMTGKIALIRRGVCAFVEKVKNAQDAGAIAVIMMNNIDGDPIPMGGEDATITIPSIMVSKAHGDMLQNALSSGNVNVSINPSSGLFTAVVVPGQQHINDIKIRNNTGLSEIYVAVADAAYGSSNSATVLGGLTFGLYKSIDEGATWVKLTLPNTVSGNDTCPNDISIGADNKIWVSTTSSRAYGDGGGRVFSSDDGVTFIQKYEVTNGDRTQIEASKINGNKIFLLAELSTGGSVTIIKTEDAFATAPTTLPLPNDADTDISADDFTRGQAFYDLMLALNPTNDDSVYVGGIDLFKSTDGGISWNQFSHWYGGFSFQEVHADQHTAAFANGDSNKMLFGNDGGVFYTTDSGDNTQSRNNGLNITQFYTVGVAPSTTFGGDEYFLAGAQDNGTQLIENASSTINSSIETQGGDGAYSFFDQDGTDKYYIANYVYNDNINLYNLENGQTKNISSEDTSNGDFINQEELDSNLNILYSNYSNGTNIRIRRYANLLGFIFKTILTDDLLTSSPKAMKVSPYTTSSTTLLVGTRLGDLLKVENANGTPVWSEISGPSFVGSISDIEYGQSENEIFVTMHNYNVVNVWYTNDGGSTWENIEGNLPDIPVKTILQNPLNTSEVIIGTELGVWKTDDLNTGNPIEWSHSYNGMSNVKVTDLDLRDDNTVFAATYGRGIFSGQFTAATASIEDVIKGTKVFSVYPTVSNGTFNVFAKSTLGKAKMLIYNMNGQETYRSDLNFNSKEKHEVSINANPGMYIVNIIDENNKKSSQKIIIK</sequence>
<keyword evidence="2" id="KW-0325">Glycoprotein</keyword>
<dbReference type="Gene3D" id="3.50.30.30">
    <property type="match status" value="1"/>
</dbReference>
<dbReference type="NCBIfam" id="TIGR04183">
    <property type="entry name" value="Por_Secre_tail"/>
    <property type="match status" value="1"/>
</dbReference>
<dbReference type="PANTHER" id="PTHR22702:SF1">
    <property type="entry name" value="PROTEASE-ASSOCIATED DOMAIN-CONTAINING PROTEIN 1"/>
    <property type="match status" value="1"/>
</dbReference>
<evidence type="ECO:0000256" key="1">
    <source>
        <dbReference type="ARBA" id="ARBA00022729"/>
    </source>
</evidence>
<feature type="domain" description="PA" evidence="3">
    <location>
        <begin position="260"/>
        <end position="358"/>
    </location>
</feature>
<organism evidence="5 6">
    <name type="scientific">Tenacibaculum adriaticum</name>
    <dbReference type="NCBI Taxonomy" id="413713"/>
    <lineage>
        <taxon>Bacteria</taxon>
        <taxon>Pseudomonadati</taxon>
        <taxon>Bacteroidota</taxon>
        <taxon>Flavobacteriia</taxon>
        <taxon>Flavobacteriales</taxon>
        <taxon>Flavobacteriaceae</taxon>
        <taxon>Tenacibaculum</taxon>
    </lineage>
</organism>
<protein>
    <submittedName>
        <fullName evidence="5">Putative secreted protein (Por secretion system target)</fullName>
    </submittedName>
</protein>
<dbReference type="Pfam" id="PF02225">
    <property type="entry name" value="PA"/>
    <property type="match status" value="1"/>
</dbReference>